<sequence>MVNHEEEIIYLREEVATLKANVENLVGWQHTQNGTIKNVDDKVTGIYKIMIGTAGTAALSFLGTIITLLVVLSGK</sequence>
<dbReference type="AlphaFoldDB" id="R4KQU0"/>
<evidence type="ECO:0000313" key="2">
    <source>
        <dbReference type="EMBL" id="AGL03917.1"/>
    </source>
</evidence>
<accession>R4KQU0</accession>
<evidence type="ECO:0000256" key="1">
    <source>
        <dbReference type="SAM" id="Phobius"/>
    </source>
</evidence>
<proteinExistence type="predicted"/>
<dbReference type="HOGENOM" id="CLU_2665115_0_0_9"/>
<keyword evidence="1" id="KW-0812">Transmembrane</keyword>
<dbReference type="Proteomes" id="UP000013520">
    <property type="component" value="Chromosome"/>
</dbReference>
<reference evidence="2 3" key="1">
    <citation type="submission" date="2012-01" db="EMBL/GenBank/DDBJ databases">
        <title>Complete sequence of Desulfotomaculum gibsoniae DSM 7213.</title>
        <authorList>
            <consortium name="US DOE Joint Genome Institute"/>
            <person name="Lucas S."/>
            <person name="Han J."/>
            <person name="Lapidus A."/>
            <person name="Cheng J.-F."/>
            <person name="Goodwin L."/>
            <person name="Pitluck S."/>
            <person name="Peters L."/>
            <person name="Ovchinnikova G."/>
            <person name="Teshima H."/>
            <person name="Detter J.C."/>
            <person name="Han C."/>
            <person name="Tapia R."/>
            <person name="Land M."/>
            <person name="Hauser L."/>
            <person name="Kyrpides N."/>
            <person name="Ivanova N."/>
            <person name="Pagani I."/>
            <person name="Parshina S."/>
            <person name="Plugge C."/>
            <person name="Muyzer G."/>
            <person name="Kuever J."/>
            <person name="Ivanova A."/>
            <person name="Nazina T."/>
            <person name="Klenk H.-P."/>
            <person name="Brambilla E."/>
            <person name="Spring S."/>
            <person name="Stams A.F."/>
            <person name="Woyke T."/>
        </authorList>
    </citation>
    <scope>NUCLEOTIDE SEQUENCE [LARGE SCALE GENOMIC DNA]</scope>
    <source>
        <strain evidence="2 3">DSM 7213</strain>
    </source>
</reference>
<name>R4KQU0_9FIRM</name>
<protein>
    <submittedName>
        <fullName evidence="2">Uncharacterized protein</fullName>
    </submittedName>
</protein>
<keyword evidence="1" id="KW-1133">Transmembrane helix</keyword>
<organism evidence="2 3">
    <name type="scientific">Desulfoscipio gibsoniae DSM 7213</name>
    <dbReference type="NCBI Taxonomy" id="767817"/>
    <lineage>
        <taxon>Bacteria</taxon>
        <taxon>Bacillati</taxon>
        <taxon>Bacillota</taxon>
        <taxon>Clostridia</taxon>
        <taxon>Eubacteriales</taxon>
        <taxon>Desulfallaceae</taxon>
        <taxon>Desulfoscipio</taxon>
    </lineage>
</organism>
<keyword evidence="3" id="KW-1185">Reference proteome</keyword>
<dbReference type="KEGG" id="dgi:Desgi_4693"/>
<keyword evidence="1" id="KW-0472">Membrane</keyword>
<feature type="transmembrane region" description="Helical" evidence="1">
    <location>
        <begin position="49"/>
        <end position="72"/>
    </location>
</feature>
<gene>
    <name evidence="2" type="ORF">Desgi_4693</name>
</gene>
<dbReference type="EMBL" id="CP003273">
    <property type="protein sequence ID" value="AGL03917.1"/>
    <property type="molecule type" value="Genomic_DNA"/>
</dbReference>
<evidence type="ECO:0000313" key="3">
    <source>
        <dbReference type="Proteomes" id="UP000013520"/>
    </source>
</evidence>